<gene>
    <name evidence="4" type="primary">acsf3_0</name>
    <name evidence="4" type="ORF">g.7481</name>
</gene>
<comment type="similarity">
    <text evidence="1">Belongs to the ATP-dependent AMP-binding enzyme family.</text>
</comment>
<dbReference type="GO" id="GO:0031956">
    <property type="term" value="F:medium-chain fatty acid-CoA ligase activity"/>
    <property type="evidence" value="ECO:0007669"/>
    <property type="project" value="TreeGrafter"/>
</dbReference>
<accession>A0A0A1WH52</accession>
<dbReference type="PANTHER" id="PTHR43201">
    <property type="entry name" value="ACYL-COA SYNTHETASE"/>
    <property type="match status" value="1"/>
</dbReference>
<reference evidence="4" key="2">
    <citation type="journal article" date="2015" name="Gigascience">
        <title>Reconstructing a comprehensive transcriptome assembly of a white-pupal translocated strain of the pest fruit fly Bactrocera cucurbitae.</title>
        <authorList>
            <person name="Sim S.B."/>
            <person name="Calla B."/>
            <person name="Hall B."/>
            <person name="DeRego T."/>
            <person name="Geib S.M."/>
        </authorList>
    </citation>
    <scope>NUCLEOTIDE SEQUENCE</scope>
</reference>
<evidence type="ECO:0000256" key="1">
    <source>
        <dbReference type="ARBA" id="ARBA00006432"/>
    </source>
</evidence>
<dbReference type="AlphaFoldDB" id="A0A0A1WH52"/>
<evidence type="ECO:0000259" key="2">
    <source>
        <dbReference type="Pfam" id="PF00501"/>
    </source>
</evidence>
<dbReference type="InterPro" id="IPR042099">
    <property type="entry name" value="ANL_N_sf"/>
</dbReference>
<dbReference type="InterPro" id="IPR045851">
    <property type="entry name" value="AMP-bd_C_sf"/>
</dbReference>
<sequence length="602" mass="69067">MLATKSAIVFKYIYTRILVPKKFSTNIKISEYLTNLREYFRKEEQNGGVVPIFKKVLLHANHIAIKNKTAEYSYQQLYLGSKKLSIQISNICGSGASSNIAVFCENNALLPLTQWACWMSGQIFVPLLYKFPFETLSFMIDDSKSKLIISGKLYEKIAKKLAENFDIPLIIIDHDFIPEHIMTRHFLEKTILTVGDNVFLEGTLNNDFYSYTVALLVYNSTAAQKPKGSQITHKNLLSRITATSEAWNYKSSDFLLNLLPVEFNAYSVHSMMCLLNVGGKIYFSDNINYDEIWNIILGINQRVKDKPNLLTALPSTYTKILKIYNKAFYNNRSMVKYIKSYCTLNFRLMISGSTPLPMNIFYFWYKVTGHKLLRYYETPETGAILSNPYIEDKWKKRKPNSFDLTFPQTIIRIVNPKDKTILGHTVGNSKKPVADNTTLMVSFNARYENLLGELQVSGPSIFKGYLHQDDNKVYFENNFFKTGIIVEFENDSFTLLGPGDSVVFKRTGRNIPSHEIETLLKTHPKIKDAAVVGIQRPFLNNNICAVCVIEAESTCDLSNIKLFCSKWLPPYMCPDIFKIVPYINRNSEGKIEKNHLTQLYYL</sequence>
<dbReference type="OrthoDB" id="2962993at2759"/>
<dbReference type="SUPFAM" id="SSF56801">
    <property type="entry name" value="Acetyl-CoA synthetase-like"/>
    <property type="match status" value="1"/>
</dbReference>
<feature type="domain" description="AMP-dependent synthetase/ligase" evidence="2">
    <location>
        <begin position="59"/>
        <end position="466"/>
    </location>
</feature>
<name>A0A0A1WH52_ZEUCU</name>
<evidence type="ECO:0000259" key="3">
    <source>
        <dbReference type="Pfam" id="PF13193"/>
    </source>
</evidence>
<protein>
    <submittedName>
        <fullName evidence="4">Acyl-CoA synthetase family member 3, mitochondrial</fullName>
    </submittedName>
</protein>
<dbReference type="GO" id="GO:0006631">
    <property type="term" value="P:fatty acid metabolic process"/>
    <property type="evidence" value="ECO:0007669"/>
    <property type="project" value="TreeGrafter"/>
</dbReference>
<dbReference type="Pfam" id="PF13193">
    <property type="entry name" value="AMP-binding_C"/>
    <property type="match status" value="1"/>
</dbReference>
<dbReference type="InterPro" id="IPR025110">
    <property type="entry name" value="AMP-bd_C"/>
</dbReference>
<dbReference type="PANTHER" id="PTHR43201:SF8">
    <property type="entry name" value="ACYL-COA SYNTHETASE FAMILY MEMBER 3"/>
    <property type="match status" value="1"/>
</dbReference>
<feature type="domain" description="AMP-binding enzyme C-terminal" evidence="3">
    <location>
        <begin position="515"/>
        <end position="590"/>
    </location>
</feature>
<organism evidence="4">
    <name type="scientific">Zeugodacus cucurbitae</name>
    <name type="common">Melon fruit fly</name>
    <name type="synonym">Bactrocera cucurbitae</name>
    <dbReference type="NCBI Taxonomy" id="28588"/>
    <lineage>
        <taxon>Eukaryota</taxon>
        <taxon>Metazoa</taxon>
        <taxon>Ecdysozoa</taxon>
        <taxon>Arthropoda</taxon>
        <taxon>Hexapoda</taxon>
        <taxon>Insecta</taxon>
        <taxon>Pterygota</taxon>
        <taxon>Neoptera</taxon>
        <taxon>Endopterygota</taxon>
        <taxon>Diptera</taxon>
        <taxon>Brachycera</taxon>
        <taxon>Muscomorpha</taxon>
        <taxon>Tephritoidea</taxon>
        <taxon>Tephritidae</taxon>
        <taxon>Zeugodacus</taxon>
        <taxon>Zeugodacus</taxon>
    </lineage>
</organism>
<dbReference type="Gene3D" id="3.40.50.12780">
    <property type="entry name" value="N-terminal domain of ligase-like"/>
    <property type="match status" value="1"/>
</dbReference>
<dbReference type="Gene3D" id="3.30.300.30">
    <property type="match status" value="1"/>
</dbReference>
<dbReference type="InterPro" id="IPR000873">
    <property type="entry name" value="AMP-dep_synth/lig_dom"/>
</dbReference>
<dbReference type="EMBL" id="GBXI01016266">
    <property type="protein sequence ID" value="JAC98025.1"/>
    <property type="molecule type" value="Transcribed_RNA"/>
</dbReference>
<dbReference type="Pfam" id="PF00501">
    <property type="entry name" value="AMP-binding"/>
    <property type="match status" value="1"/>
</dbReference>
<reference evidence="4" key="1">
    <citation type="submission" date="2014-11" db="EMBL/GenBank/DDBJ databases">
        <authorList>
            <person name="Geib S."/>
        </authorList>
    </citation>
    <scope>NUCLEOTIDE SEQUENCE</scope>
</reference>
<proteinExistence type="inferred from homology"/>
<evidence type="ECO:0000313" key="4">
    <source>
        <dbReference type="EMBL" id="JAC98025.1"/>
    </source>
</evidence>